<dbReference type="EMBL" id="KJ019034">
    <property type="protein sequence ID" value="AIX16075.1"/>
    <property type="molecule type" value="Genomic_DNA"/>
</dbReference>
<dbReference type="Proteomes" id="UP000185366">
    <property type="component" value="Segment"/>
</dbReference>
<evidence type="ECO:0000313" key="44">
    <source>
        <dbReference type="EMBL" id="AIX46443.1"/>
    </source>
</evidence>
<dbReference type="EMBL" id="KJ019164">
    <property type="protein sequence ID" value="AIX46868.1"/>
    <property type="molecule type" value="Genomic_DNA"/>
</dbReference>
<dbReference type="Proteomes" id="UP000185365">
    <property type="component" value="Segment"/>
</dbReference>
<dbReference type="EMBL" id="KJ019074">
    <property type="protein sequence ID" value="AIX25165.1"/>
    <property type="molecule type" value="Genomic_DNA"/>
</dbReference>
<evidence type="ECO:0000313" key="45">
    <source>
        <dbReference type="EMBL" id="AIX46868.1"/>
    </source>
</evidence>
<evidence type="ECO:0000313" key="50">
    <source>
        <dbReference type="Proteomes" id="UP000185365"/>
    </source>
</evidence>
<reference evidence="47 48" key="1">
    <citation type="submission" date="2013-12" db="EMBL/GenBank/DDBJ databases">
        <title>Ecological redundancy of diverse viral populations within a natural community.</title>
        <authorList>
            <person name="Gregory A.C."/>
            <person name="LaButti K."/>
            <person name="Copeland A."/>
            <person name="Woyke T."/>
            <person name="Sullivan M.B."/>
        </authorList>
    </citation>
    <scope>NUCLEOTIDE SEQUENCE [LARGE SCALE GENOMIC DNA]</scope>
    <source>
        <strain evidence="40">Syn7803C102</strain>
        <strain evidence="41">Syn7803C108</strain>
        <strain evidence="42">Syn7803C109</strain>
        <strain evidence="43">Syn7803C35</strain>
        <strain evidence="44">Syn7803C37</strain>
        <strain evidence="45">Syn7803C39</strain>
        <strain evidence="46">Syn7803C40</strain>
        <strain evidence="1">Syn7803C45</strain>
        <strain evidence="2">Syn7803C46</strain>
        <strain evidence="3">Syn7803C48</strain>
        <strain evidence="4">Syn7803C49</strain>
        <strain evidence="5">Syn7803C54</strain>
        <strain evidence="6">Syn7803C55</strain>
        <strain evidence="7">Syn7803C57</strain>
        <strain evidence="8">Syn7803C72</strain>
        <strain evidence="9">Syn7803C73</strain>
        <strain evidence="10">Syn7803C75</strain>
        <strain evidence="11">Syn7803C77</strain>
        <strain evidence="12">Syn7803C88</strain>
        <strain evidence="13">Syn7803C89</strain>
        <strain evidence="14">Syn7803C93</strain>
        <strain evidence="15">Syn7803US104</strain>
        <strain evidence="16">Syn7803US108</strain>
        <strain evidence="17">Syn7803US109</strain>
        <strain evidence="18">Syn7803US110</strain>
        <strain evidence="19">Syn7803US111</strain>
        <strain evidence="20">Syn7803US113</strain>
        <strain evidence="21">Syn7803US114</strain>
        <strain evidence="22">Syn7803US115</strain>
        <strain evidence="23">Syn7803US116</strain>
        <strain evidence="24">Syn7803US122</strain>
        <strain evidence="26">Syn7803US5</strain>
        <strain evidence="25">Syn7803US59</strain>
        <strain evidence="27">Syn7803US61</strain>
        <strain evidence="28">Syn7803US63</strain>
        <strain evidence="29">Syn7803US64</strain>
        <strain evidence="30">Syn7803US65</strain>
        <strain evidence="31">Syn7803US71</strain>
        <strain evidence="32">Syn7803US78</strain>
        <strain evidence="33">Syn7803US80</strain>
        <strain evidence="34">Syn7803US82</strain>
        <strain evidence="35">Syn7803US83</strain>
        <strain evidence="36">Syn7803US85</strain>
        <strain evidence="37">Syn7803US89</strain>
        <strain evidence="38">Syn7803US94</strain>
        <strain evidence="39">Syn7803US95</strain>
    </source>
</reference>
<evidence type="ECO:0000313" key="26">
    <source>
        <dbReference type="EMBL" id="AIX34869.1"/>
    </source>
</evidence>
<dbReference type="Proteomes" id="UP000185350">
    <property type="component" value="Segment"/>
</dbReference>
<dbReference type="KEGG" id="vg:24171580"/>
<dbReference type="EMBL" id="KJ019072">
    <property type="protein sequence ID" value="AIX24729.1"/>
    <property type="molecule type" value="Genomic_DNA"/>
</dbReference>
<dbReference type="EMBL" id="KJ019075">
    <property type="protein sequence ID" value="AIX25383.1"/>
    <property type="molecule type" value="Genomic_DNA"/>
</dbReference>
<evidence type="ECO:0000313" key="4">
    <source>
        <dbReference type="EMBL" id="AIX15647.1"/>
    </source>
</evidence>
<evidence type="ECO:0000313" key="22">
    <source>
        <dbReference type="EMBL" id="AIX26248.1"/>
    </source>
</evidence>
<evidence type="ECO:0000313" key="1">
    <source>
        <dbReference type="EMBL" id="AIX14782.1"/>
    </source>
</evidence>
<dbReference type="Proteomes" id="UP000185352">
    <property type="component" value="Segment"/>
</dbReference>
<dbReference type="EMBL" id="KJ019121">
    <property type="protein sequence ID" value="AIX36588.1"/>
    <property type="molecule type" value="Genomic_DNA"/>
</dbReference>
<evidence type="ECO:0000313" key="15">
    <source>
        <dbReference type="EMBL" id="AIX24295.1"/>
    </source>
</evidence>
<dbReference type="Proteomes" id="UP000185345">
    <property type="component" value="Segment"/>
</dbReference>
<dbReference type="Proteomes" id="UP000185353">
    <property type="component" value="Segment"/>
</dbReference>
<dbReference type="Proteomes" id="UP000185360">
    <property type="component" value="Genome"/>
</dbReference>
<dbReference type="EMBL" id="KJ019139">
    <property type="protein sequence ID" value="AIX40532.1"/>
    <property type="molecule type" value="Genomic_DNA"/>
</dbReference>
<evidence type="ECO:0000313" key="27">
    <source>
        <dbReference type="EMBL" id="AIX35292.1"/>
    </source>
</evidence>
<dbReference type="EMBL" id="KJ019029">
    <property type="protein sequence ID" value="AIX15000.1"/>
    <property type="molecule type" value="Genomic_DNA"/>
</dbReference>
<dbReference type="Proteomes" id="UP000185380">
    <property type="component" value="Segment"/>
</dbReference>
<dbReference type="Proteomes" id="UP000185362">
    <property type="component" value="Segment"/>
</dbReference>
<dbReference type="Proteomes" id="UP000185349">
    <property type="component" value="Segment"/>
</dbReference>
<organism evidence="26 49">
    <name type="scientific">Synechococcus phage ACG-2014d</name>
    <dbReference type="NCBI Taxonomy" id="1493509"/>
    <lineage>
        <taxon>Viruses</taxon>
        <taxon>Duplodnaviria</taxon>
        <taxon>Heunggongvirae</taxon>
        <taxon>Uroviricota</taxon>
        <taxon>Caudoviricetes</taxon>
        <taxon>Pantevenvirales</taxon>
        <taxon>Kyanoviridae</taxon>
        <taxon>Lowelvirus</taxon>
        <taxon>Lowelvirus tuscon4d</taxon>
    </lineage>
</organism>
<evidence type="ECO:0000313" key="28">
    <source>
        <dbReference type="EMBL" id="AIX35714.1"/>
    </source>
</evidence>
<evidence type="ECO:0000313" key="2">
    <source>
        <dbReference type="EMBL" id="AIX15000.1"/>
    </source>
</evidence>
<dbReference type="Proteomes" id="UP000185344">
    <property type="component" value="Segment"/>
</dbReference>
<dbReference type="EMBL" id="KJ019036">
    <property type="protein sequence ID" value="AIX16476.1"/>
    <property type="molecule type" value="Genomic_DNA"/>
</dbReference>
<evidence type="ECO:0000313" key="39">
    <source>
        <dbReference type="EMBL" id="AIX38820.1"/>
    </source>
</evidence>
<dbReference type="EMBL" id="KJ019070">
    <property type="protein sequence ID" value="AIX24295.1"/>
    <property type="molecule type" value="Genomic_DNA"/>
</dbReference>
<dbReference type="Proteomes" id="UP000185386">
    <property type="component" value="Segment"/>
</dbReference>
<dbReference type="EMBL" id="KJ019126">
    <property type="protein sequence ID" value="AIX37733.1"/>
    <property type="molecule type" value="Genomic_DNA"/>
</dbReference>
<dbReference type="EMBL" id="KJ019079">
    <property type="protein sequence ID" value="AIX26248.1"/>
    <property type="molecule type" value="Genomic_DNA"/>
</dbReference>
<dbReference type="EMBL" id="KJ019050">
    <property type="protein sequence ID" value="AIX19626.1"/>
    <property type="molecule type" value="Genomic_DNA"/>
</dbReference>
<dbReference type="Proteomes" id="UP000185375">
    <property type="component" value="Segment"/>
</dbReference>
<evidence type="ECO:0000313" key="42">
    <source>
        <dbReference type="EMBL" id="AIX40750.1"/>
    </source>
</evidence>
<evidence type="ECO:0000313" key="33">
    <source>
        <dbReference type="EMBL" id="AIX37297.1"/>
    </source>
</evidence>
<name>A0A0E3FUC9_9CAUD</name>
<dbReference type="EMBL" id="KJ019028">
    <property type="protein sequence ID" value="AIX14782.1"/>
    <property type="molecule type" value="Genomic_DNA"/>
</dbReference>
<evidence type="ECO:0000313" key="6">
    <source>
        <dbReference type="EMBL" id="AIX16291.1"/>
    </source>
</evidence>
<dbReference type="Proteomes" id="UP000185346">
    <property type="component" value="Segment"/>
</dbReference>
<dbReference type="EMBL" id="KJ019077">
    <property type="protein sequence ID" value="AIX25813.1"/>
    <property type="molecule type" value="Genomic_DNA"/>
</dbReference>
<evidence type="ECO:0000313" key="43">
    <source>
        <dbReference type="EMBL" id="AIX46006.1"/>
    </source>
</evidence>
<dbReference type="EMBL" id="KJ019165">
    <property type="protein sequence ID" value="AIX47086.1"/>
    <property type="molecule type" value="Genomic_DNA"/>
</dbReference>
<evidence type="ECO:0000313" key="21">
    <source>
        <dbReference type="EMBL" id="AIX26031.1"/>
    </source>
</evidence>
<dbReference type="EMBL" id="KJ019136">
    <property type="protein sequence ID" value="AIX39895.1"/>
    <property type="molecule type" value="Genomic_DNA"/>
</dbReference>
<dbReference type="EMBL" id="KJ019083">
    <property type="protein sequence ID" value="AIX27102.1"/>
    <property type="molecule type" value="Genomic_DNA"/>
</dbReference>
<dbReference type="EMBL" id="KJ019130">
    <property type="protein sequence ID" value="AIX38602.1"/>
    <property type="molecule type" value="Genomic_DNA"/>
</dbReference>
<evidence type="ECO:0000313" key="19">
    <source>
        <dbReference type="EMBL" id="AIX25383.1"/>
    </source>
</evidence>
<dbReference type="EMBL" id="KJ019035">
    <property type="protein sequence ID" value="AIX16291.1"/>
    <property type="molecule type" value="Genomic_DNA"/>
</dbReference>
<evidence type="ECO:0000313" key="49">
    <source>
        <dbReference type="Proteomes" id="UP000185350"/>
    </source>
</evidence>
<sequence length="55" mass="6186">MSRSALTKVDMLAHVYKLKTKILQGSMLGNCSPKEQDAAQYALSKVLDILDEYRI</sequence>
<dbReference type="EMBL" id="KJ019131">
    <property type="protein sequence ID" value="AIX38820.1"/>
    <property type="molecule type" value="Genomic_DNA"/>
</dbReference>
<dbReference type="Proteomes" id="UP000185372">
    <property type="component" value="Genome"/>
</dbReference>
<dbReference type="EMBL" id="KJ019062">
    <property type="protein sequence ID" value="AIX22504.1"/>
    <property type="molecule type" value="Genomic_DNA"/>
</dbReference>
<dbReference type="Proteomes" id="UP000185357">
    <property type="component" value="Segment"/>
</dbReference>
<evidence type="ECO:0000313" key="23">
    <source>
        <dbReference type="EMBL" id="AIX26466.1"/>
    </source>
</evidence>
<dbReference type="Proteomes" id="UP000185373">
    <property type="component" value="Segment"/>
</dbReference>
<evidence type="ECO:0000313" key="41">
    <source>
        <dbReference type="EMBL" id="AIX40532.1"/>
    </source>
</evidence>
<keyword evidence="50" id="KW-1185">Reference proteome</keyword>
<evidence type="ECO:0000313" key="11">
    <source>
        <dbReference type="EMBL" id="AIX19626.1"/>
    </source>
</evidence>
<dbReference type="Proteomes" id="UP000185355">
    <property type="component" value="Segment"/>
</dbReference>
<evidence type="ECO:0000313" key="24">
    <source>
        <dbReference type="EMBL" id="AIX27102.1"/>
    </source>
</evidence>
<dbReference type="EMBL" id="KJ019078">
    <property type="protein sequence ID" value="AIX26031.1"/>
    <property type="molecule type" value="Genomic_DNA"/>
</dbReference>
<dbReference type="Proteomes" id="UP000185385">
    <property type="component" value="Segment"/>
</dbReference>
<dbReference type="Proteomes" id="UP000185351">
    <property type="component" value="Segment"/>
</dbReference>
<dbReference type="Proteomes" id="UP000185371">
    <property type="component" value="Segment"/>
</dbReference>
<dbReference type="Proteomes" id="UP000185367">
    <property type="component" value="Segment"/>
</dbReference>
<dbReference type="EMBL" id="KJ019032">
    <property type="protein sequence ID" value="AIX15647.1"/>
    <property type="molecule type" value="Genomic_DNA"/>
</dbReference>
<dbReference type="EMBL" id="KJ019073">
    <property type="protein sequence ID" value="AIX24948.1"/>
    <property type="molecule type" value="Genomic_DNA"/>
</dbReference>
<dbReference type="Proteomes" id="UP000185370">
    <property type="component" value="Segment"/>
</dbReference>
<evidence type="ECO:0000313" key="12">
    <source>
        <dbReference type="EMBL" id="AIX21057.1"/>
    </source>
</evidence>
<dbReference type="EMBL" id="KJ019118">
    <property type="protein sequence ID" value="AIX35933.1"/>
    <property type="molecule type" value="Genomic_DNA"/>
</dbReference>
<protein>
    <submittedName>
        <fullName evidence="26">Uncharacterized protein</fullName>
    </submittedName>
</protein>
<dbReference type="Proteomes" id="UP000185363">
    <property type="component" value="Segment"/>
</dbReference>
<dbReference type="Proteomes" id="UP000185376">
    <property type="component" value="Segment"/>
</dbReference>
<dbReference type="GeneID" id="24171580"/>
<evidence type="ECO:0000313" key="32">
    <source>
        <dbReference type="EMBL" id="AIX36588.1"/>
    </source>
</evidence>
<dbReference type="Proteomes" id="UP000185377">
    <property type="component" value="Segment"/>
</dbReference>
<dbReference type="EMBL" id="KJ019113">
    <property type="protein sequence ID" value="AIX34869.1"/>
    <property type="molecule type" value="Genomic_DNA"/>
</dbReference>
<dbReference type="EMBL" id="KJ019124">
    <property type="protein sequence ID" value="AIX37297.1"/>
    <property type="molecule type" value="Genomic_DNA"/>
</dbReference>
<dbReference type="Proteomes" id="UP000185359">
    <property type="component" value="Segment"/>
</dbReference>
<dbReference type="Proteomes" id="UP000185347">
    <property type="component" value="Segment"/>
</dbReference>
<dbReference type="EMBL" id="KJ019047">
    <property type="protein sequence ID" value="AIX18973.1"/>
    <property type="molecule type" value="Genomic_DNA"/>
</dbReference>
<dbReference type="OrthoDB" id="27406at10239"/>
<evidence type="ECO:0000313" key="13">
    <source>
        <dbReference type="EMBL" id="AIX21274.1"/>
    </source>
</evidence>
<evidence type="ECO:0000313" key="16">
    <source>
        <dbReference type="EMBL" id="AIX24729.1"/>
    </source>
</evidence>
<dbReference type="EMBL" id="KJ019080">
    <property type="protein sequence ID" value="AIX26466.1"/>
    <property type="molecule type" value="Genomic_DNA"/>
</dbReference>
<dbReference type="Proteomes" id="UP000185364">
    <property type="component" value="Segment"/>
</dbReference>
<dbReference type="Proteomes" id="UP000185379">
    <property type="component" value="Segment"/>
</dbReference>
<dbReference type="EMBL" id="KJ019162">
    <property type="protein sequence ID" value="AIX46443.1"/>
    <property type="molecule type" value="Genomic_DNA"/>
</dbReference>
<dbReference type="RefSeq" id="YP_009133512.1">
    <property type="nucleotide sequence ID" value="NC_026923.1"/>
</dbReference>
<evidence type="ECO:0000313" key="48">
    <source>
        <dbReference type="Proteomes" id="UP000185343"/>
    </source>
</evidence>
<evidence type="ECO:0000313" key="17">
    <source>
        <dbReference type="EMBL" id="AIX24948.1"/>
    </source>
</evidence>
<evidence type="ECO:0000313" key="10">
    <source>
        <dbReference type="EMBL" id="AIX19191.1"/>
    </source>
</evidence>
<dbReference type="EMBL" id="KJ019129">
    <property type="protein sequence ID" value="AIX38384.1"/>
    <property type="molecule type" value="Genomic_DNA"/>
</dbReference>
<dbReference type="EMBL" id="KJ019115">
    <property type="protein sequence ID" value="AIX35292.1"/>
    <property type="molecule type" value="Genomic_DNA"/>
</dbReference>
<dbReference type="Proteomes" id="UP000220606">
    <property type="component" value="Segment"/>
</dbReference>
<dbReference type="Proteomes" id="UP000185356">
    <property type="component" value="Segment"/>
</dbReference>
<dbReference type="EMBL" id="KJ019056">
    <property type="protein sequence ID" value="AIX21057.1"/>
    <property type="molecule type" value="Genomic_DNA"/>
</dbReference>
<evidence type="ECO:0000313" key="29">
    <source>
        <dbReference type="EMBL" id="AIX35933.1"/>
    </source>
</evidence>
<dbReference type="EMBL" id="KJ019119">
    <property type="protein sequence ID" value="AIX36153.1"/>
    <property type="molecule type" value="Genomic_DNA"/>
</dbReference>
<evidence type="ECO:0000313" key="34">
    <source>
        <dbReference type="EMBL" id="AIX37515.1"/>
    </source>
</evidence>
<dbReference type="Proteomes" id="UP000185384">
    <property type="component" value="Segment"/>
</dbReference>
<evidence type="ECO:0000313" key="25">
    <source>
        <dbReference type="EMBL" id="AIX34648.1"/>
    </source>
</evidence>
<evidence type="ECO:0000313" key="5">
    <source>
        <dbReference type="EMBL" id="AIX16075.1"/>
    </source>
</evidence>
<evidence type="ECO:0000313" key="36">
    <source>
        <dbReference type="EMBL" id="AIX37951.1"/>
    </source>
</evidence>
<dbReference type="Proteomes" id="UP000185383">
    <property type="component" value="Segment"/>
</dbReference>
<dbReference type="EMBL" id="KJ019160">
    <property type="protein sequence ID" value="AIX46006.1"/>
    <property type="molecule type" value="Genomic_DNA"/>
</dbReference>
<gene>
    <name evidence="40" type="ORF">Syn7803C102_169</name>
    <name evidence="41" type="ORF">Syn7803C108_170</name>
    <name evidence="42" type="ORF">Syn7803C109_169</name>
    <name evidence="43" type="ORF">Syn7803C35_169</name>
    <name evidence="44" type="ORF">Syn7803C37_170</name>
    <name evidence="45" type="ORF">Syn7803C39_169</name>
    <name evidence="46" type="ORF">Syn7803C40_170</name>
    <name evidence="1" type="ORF">Syn7803C45_171</name>
    <name evidence="2" type="ORF">Syn7803C46_169</name>
    <name evidence="3" type="ORF">Syn7803C48_169</name>
    <name evidence="4" type="ORF">Syn7803C49_171</name>
    <name evidence="5" type="ORF">Syn7803C54_170</name>
    <name evidence="6" type="ORF">Syn7803C55_166</name>
    <name evidence="7" type="ORF">Syn7803C57_169</name>
    <name evidence="8" type="ORF">Syn7803C72_169</name>
    <name evidence="9" type="ORF">Syn7803C73_169</name>
    <name evidence="10" type="ORF">Syn7803C75_169</name>
    <name evidence="11" type="ORF">Syn7803C77_169</name>
    <name evidence="12" type="ORF">Syn7803C88_169</name>
    <name evidence="13" type="ORF">Syn7803C89_169</name>
    <name evidence="14" type="ORF">Syn7803C93_170</name>
    <name evidence="15" type="ORF">Syn7803US104_170</name>
    <name evidence="16" type="ORF">Syn7803US108_169</name>
    <name evidence="17" type="ORF">Syn7803US109_170</name>
    <name evidence="18" type="ORF">Syn7803US110_169</name>
    <name evidence="19" type="ORF">Syn7803US111_168</name>
    <name evidence="20" type="ORF">Syn7803US113_169</name>
    <name evidence="21" type="ORF">Syn7803US114_169</name>
    <name evidence="22" type="ORF">Syn7803US115_168</name>
    <name evidence="23" type="ORF">Syn7803US116_169</name>
    <name evidence="24" type="ORF">Syn7803US122_169</name>
    <name evidence="25" type="ORF">Syn7803US59_169</name>
    <name evidence="26" type="ORF">Syn7803US5_171</name>
    <name evidence="27" type="ORF">Syn7803US61_168</name>
    <name evidence="28" type="ORF">Syn7803US63_168</name>
    <name evidence="29" type="ORF">Syn7803US64_170</name>
    <name evidence="30" type="ORF">Syn7803US65_171</name>
    <name evidence="31" type="ORF">Syn7803US71_169</name>
    <name evidence="32" type="ORF">Syn7803US78_169</name>
    <name evidence="33" type="ORF">Syn7803US80_171</name>
    <name evidence="34" type="ORF">Syn7803US82_169</name>
    <name evidence="35" type="ORF">Syn7803US83_169</name>
    <name evidence="36" type="ORF">Syn7803US85_169</name>
    <name evidence="37" type="ORF">Syn7803US89_169</name>
    <name evidence="38" type="ORF">Syn7803US94_170</name>
    <name evidence="39" type="ORF">Syn7803US95_170</name>
</gene>
<accession>A0A0E3FUC9</accession>
<dbReference type="EMBL" id="KJ019120">
    <property type="protein sequence ID" value="AIX36371.1"/>
    <property type="molecule type" value="Genomic_DNA"/>
</dbReference>
<dbReference type="Proteomes" id="UP000185354">
    <property type="component" value="Segment"/>
</dbReference>
<dbReference type="Proteomes" id="UP000185361">
    <property type="component" value="Segment"/>
</dbReference>
<dbReference type="EMBL" id="KJ019046">
    <property type="protein sequence ID" value="AIX18755.1"/>
    <property type="molecule type" value="Genomic_DNA"/>
</dbReference>
<evidence type="ECO:0000313" key="20">
    <source>
        <dbReference type="EMBL" id="AIX25813.1"/>
    </source>
</evidence>
<dbReference type="Proteomes" id="UP000033003">
    <property type="component" value="Segment"/>
</dbReference>
<dbReference type="Proteomes" id="UP000185378">
    <property type="component" value="Segment"/>
</dbReference>
<evidence type="ECO:0000313" key="47">
    <source>
        <dbReference type="Proteomes" id="UP000033003"/>
    </source>
</evidence>
<evidence type="ECO:0000313" key="3">
    <source>
        <dbReference type="EMBL" id="AIX15427.1"/>
    </source>
</evidence>
<proteinExistence type="predicted"/>
<dbReference type="Proteomes" id="UP000185374">
    <property type="component" value="Segment"/>
</dbReference>
<evidence type="ECO:0000313" key="14">
    <source>
        <dbReference type="EMBL" id="AIX22504.1"/>
    </source>
</evidence>
<evidence type="ECO:0000313" key="30">
    <source>
        <dbReference type="EMBL" id="AIX36153.1"/>
    </source>
</evidence>
<dbReference type="EMBL" id="KJ019048">
    <property type="protein sequence ID" value="AIX19191.1"/>
    <property type="molecule type" value="Genomic_DNA"/>
</dbReference>
<dbReference type="Proteomes" id="UP000185358">
    <property type="component" value="Segment"/>
</dbReference>
<evidence type="ECO:0000313" key="18">
    <source>
        <dbReference type="EMBL" id="AIX25165.1"/>
    </source>
</evidence>
<dbReference type="EMBL" id="KJ019125">
    <property type="protein sequence ID" value="AIX37515.1"/>
    <property type="molecule type" value="Genomic_DNA"/>
</dbReference>
<evidence type="ECO:0000313" key="35">
    <source>
        <dbReference type="EMBL" id="AIX37733.1"/>
    </source>
</evidence>
<dbReference type="EMBL" id="KJ019112">
    <property type="protein sequence ID" value="AIX34648.1"/>
    <property type="molecule type" value="Genomic_DNA"/>
</dbReference>
<evidence type="ECO:0000313" key="31">
    <source>
        <dbReference type="EMBL" id="AIX36371.1"/>
    </source>
</evidence>
<dbReference type="Proteomes" id="UP000185343">
    <property type="component" value="Segment"/>
</dbReference>
<dbReference type="EMBL" id="KJ019057">
    <property type="protein sequence ID" value="AIX21274.1"/>
    <property type="molecule type" value="Genomic_DNA"/>
</dbReference>
<evidence type="ECO:0000313" key="9">
    <source>
        <dbReference type="EMBL" id="AIX18973.1"/>
    </source>
</evidence>
<dbReference type="Proteomes" id="UP000185348">
    <property type="component" value="Segment"/>
</dbReference>
<evidence type="ECO:0000313" key="7">
    <source>
        <dbReference type="EMBL" id="AIX16476.1"/>
    </source>
</evidence>
<evidence type="ECO:0000313" key="40">
    <source>
        <dbReference type="EMBL" id="AIX39895.1"/>
    </source>
</evidence>
<dbReference type="Proteomes" id="UP000185369">
    <property type="component" value="Segment"/>
</dbReference>
<dbReference type="EMBL" id="KJ019031">
    <property type="protein sequence ID" value="AIX15427.1"/>
    <property type="molecule type" value="Genomic_DNA"/>
</dbReference>
<dbReference type="Proteomes" id="UP000185382">
    <property type="component" value="Segment"/>
</dbReference>
<dbReference type="EMBL" id="KJ019127">
    <property type="protein sequence ID" value="AIX37951.1"/>
    <property type="molecule type" value="Genomic_DNA"/>
</dbReference>
<evidence type="ECO:0000313" key="8">
    <source>
        <dbReference type="EMBL" id="AIX18755.1"/>
    </source>
</evidence>
<evidence type="ECO:0000313" key="38">
    <source>
        <dbReference type="EMBL" id="AIX38602.1"/>
    </source>
</evidence>
<dbReference type="EMBL" id="KJ019140">
    <property type="protein sequence ID" value="AIX40750.1"/>
    <property type="molecule type" value="Genomic_DNA"/>
</dbReference>
<evidence type="ECO:0000313" key="37">
    <source>
        <dbReference type="EMBL" id="AIX38384.1"/>
    </source>
</evidence>
<dbReference type="Proteomes" id="UP000185381">
    <property type="component" value="Genome"/>
</dbReference>
<dbReference type="Proteomes" id="UP000185368">
    <property type="component" value="Segment"/>
</dbReference>
<evidence type="ECO:0000313" key="46">
    <source>
        <dbReference type="EMBL" id="AIX47086.1"/>
    </source>
</evidence>
<dbReference type="EMBL" id="KJ019117">
    <property type="protein sequence ID" value="AIX35714.1"/>
    <property type="molecule type" value="Genomic_DNA"/>
</dbReference>